<dbReference type="InterPro" id="IPR050639">
    <property type="entry name" value="SSR_resolvase"/>
</dbReference>
<dbReference type="GO" id="GO:0000150">
    <property type="term" value="F:DNA strand exchange activity"/>
    <property type="evidence" value="ECO:0007669"/>
    <property type="project" value="InterPro"/>
</dbReference>
<dbReference type="InterPro" id="IPR006119">
    <property type="entry name" value="Resolv_N"/>
</dbReference>
<dbReference type="RefSeq" id="WP_197996714.1">
    <property type="nucleotide sequence ID" value="NZ_CP036266.1"/>
</dbReference>
<dbReference type="CDD" id="cd00338">
    <property type="entry name" value="Ser_Recombinase"/>
    <property type="match status" value="1"/>
</dbReference>
<sequence length="815" mass="93923">MLHRFFDLKSENVSKSSTPVTCIRQTLEWMSVLTATITAHGRTPFSLSSFSTGTAKTSRKTYSGYLSQILLMLVLCAGVLLLYGQSSVWAFMRADVNQSSQSVENSSVYPRRRKRGNTKHRKDEAQDKAASYARFSSSLQRDDSIERQQEKCRQKAISNGHSISHDLEYTDKAVSGTKLKREGLDRLLEEASDGKFNVLYLYSLSRLARESVITMPLLKKLVHTYKVRCICVMEGIDTEVTGWEVIASIFSVIHEQFIKDLSESVHDGQELALRQGYSVGDWCFGYGSEPVPGTEQTRSGRNSKPRKVYVINEEHAEWVSKIYTWYVDEGYSIGQIVRMLNQQKAPKDHRSTTDDWHHNLVVGILSNRKYIGIWPWGECQNDRDPETGKLTQEIRPEEESEKWTRERPDLRIVDEHTFRKAQEKLDANSEKWEQHRKAKGRLKGSSSETNGRRKVRLLHGLLKCAKCGNPFYNTGRRFQCRDAKRGICNVITSVQIKDVEKMIVDRIGEIILNDAVWFDYALKETKRCYHEYESRVPAAIREKERALSKVNQKIERLLDIVEEGDPPQDLNSRLQRRNEERKALQEELTELRRECIHDGEAPDAAWLKERLLNLYEDLQKTSPSANHALRSLIDGDIILEEIDIPLRKRKALRGAFCISAHSVSCELKNFAPDRDGSEHTKQISIDFIQSSRTDLQRETAKKMYDAGEPEKNIAVALKVGRTRVTTLLHEAFALLGLKKPDGRQRRWQLDDKHQKTLLHQSVAEKVMERFDRKMTYGKIAKELEIDRNVVTESVKYWHEQRGLPVPDGRSRRKNL</sequence>
<accession>A0A517PSS7</accession>
<keyword evidence="3" id="KW-1133">Transmembrane helix</keyword>
<proteinExistence type="predicted"/>
<dbReference type="Proteomes" id="UP000320421">
    <property type="component" value="Chromosome"/>
</dbReference>
<dbReference type="Gene3D" id="3.90.1750.20">
    <property type="entry name" value="Putative Large Serine Recombinase, Chain B, Domain 2"/>
    <property type="match status" value="1"/>
</dbReference>
<dbReference type="GO" id="GO:0003677">
    <property type="term" value="F:DNA binding"/>
    <property type="evidence" value="ECO:0007669"/>
    <property type="project" value="InterPro"/>
</dbReference>
<reference evidence="6 7" key="1">
    <citation type="submission" date="2019-02" db="EMBL/GenBank/DDBJ databases">
        <title>Deep-cultivation of Planctomycetes and their phenomic and genomic characterization uncovers novel biology.</title>
        <authorList>
            <person name="Wiegand S."/>
            <person name="Jogler M."/>
            <person name="Boedeker C."/>
            <person name="Pinto D."/>
            <person name="Vollmers J."/>
            <person name="Rivas-Marin E."/>
            <person name="Kohn T."/>
            <person name="Peeters S.H."/>
            <person name="Heuer A."/>
            <person name="Rast P."/>
            <person name="Oberbeckmann S."/>
            <person name="Bunk B."/>
            <person name="Jeske O."/>
            <person name="Meyerdierks A."/>
            <person name="Storesund J.E."/>
            <person name="Kallscheuer N."/>
            <person name="Luecker S."/>
            <person name="Lage O.M."/>
            <person name="Pohl T."/>
            <person name="Merkel B.J."/>
            <person name="Hornburger P."/>
            <person name="Mueller R.-W."/>
            <person name="Bruemmer F."/>
            <person name="Labrenz M."/>
            <person name="Spormann A.M."/>
            <person name="Op den Camp H."/>
            <person name="Overmann J."/>
            <person name="Amann R."/>
            <person name="Jetten M.S.M."/>
            <person name="Mascher T."/>
            <person name="Medema M.H."/>
            <person name="Devos D.P."/>
            <person name="Kaster A.-K."/>
            <person name="Ovreas L."/>
            <person name="Rohde M."/>
            <person name="Galperin M.Y."/>
            <person name="Jogler C."/>
        </authorList>
    </citation>
    <scope>NUCLEOTIDE SEQUENCE [LARGE SCALE GENOMIC DNA]</scope>
    <source>
        <strain evidence="6 7">HG66A1</strain>
    </source>
</reference>
<feature type="transmembrane region" description="Helical" evidence="3">
    <location>
        <begin position="69"/>
        <end position="92"/>
    </location>
</feature>
<dbReference type="PROSITE" id="PS51736">
    <property type="entry name" value="RECOMBINASES_3"/>
    <property type="match status" value="1"/>
</dbReference>
<feature type="region of interest" description="Disordered" evidence="2">
    <location>
        <begin position="102"/>
        <end position="143"/>
    </location>
</feature>
<dbReference type="Pfam" id="PF07508">
    <property type="entry name" value="Recombinase"/>
    <property type="match status" value="1"/>
</dbReference>
<feature type="compositionally biased region" description="Basic residues" evidence="2">
    <location>
        <begin position="110"/>
        <end position="120"/>
    </location>
</feature>
<dbReference type="SMART" id="SM00857">
    <property type="entry name" value="Resolvase"/>
    <property type="match status" value="1"/>
</dbReference>
<evidence type="ECO:0000256" key="1">
    <source>
        <dbReference type="SAM" id="Coils"/>
    </source>
</evidence>
<evidence type="ECO:0000313" key="7">
    <source>
        <dbReference type="Proteomes" id="UP000320421"/>
    </source>
</evidence>
<keyword evidence="3" id="KW-0812">Transmembrane</keyword>
<evidence type="ECO:0000259" key="4">
    <source>
        <dbReference type="PROSITE" id="PS51736"/>
    </source>
</evidence>
<gene>
    <name evidence="6" type="ORF">HG66A1_42350</name>
</gene>
<name>A0A517PSS7_9PLAN</name>
<dbReference type="Gene3D" id="3.40.50.1390">
    <property type="entry name" value="Resolvase, N-terminal catalytic domain"/>
    <property type="match status" value="1"/>
</dbReference>
<dbReference type="AlphaFoldDB" id="A0A517PSS7"/>
<dbReference type="InterPro" id="IPR011109">
    <property type="entry name" value="DNA_bind_recombinase_dom"/>
</dbReference>
<keyword evidence="3" id="KW-0472">Membrane</keyword>
<keyword evidence="1" id="KW-0175">Coiled coil</keyword>
<dbReference type="PANTHER" id="PTHR30461:SF23">
    <property type="entry name" value="DNA RECOMBINASE-RELATED"/>
    <property type="match status" value="1"/>
</dbReference>
<evidence type="ECO:0008006" key="8">
    <source>
        <dbReference type="Google" id="ProtNLM"/>
    </source>
</evidence>
<evidence type="ECO:0000259" key="5">
    <source>
        <dbReference type="PROSITE" id="PS51737"/>
    </source>
</evidence>
<dbReference type="Pfam" id="PF00239">
    <property type="entry name" value="Resolvase"/>
    <property type="match status" value="1"/>
</dbReference>
<dbReference type="SUPFAM" id="SSF53041">
    <property type="entry name" value="Resolvase-like"/>
    <property type="match status" value="1"/>
</dbReference>
<dbReference type="EMBL" id="CP036266">
    <property type="protein sequence ID" value="QDT22427.1"/>
    <property type="molecule type" value="Genomic_DNA"/>
</dbReference>
<evidence type="ECO:0000313" key="6">
    <source>
        <dbReference type="EMBL" id="QDT22427.1"/>
    </source>
</evidence>
<dbReference type="InterPro" id="IPR038109">
    <property type="entry name" value="DNA_bind_recomb_sf"/>
</dbReference>
<keyword evidence="7" id="KW-1185">Reference proteome</keyword>
<protein>
    <recommendedName>
        <fullName evidence="8">Recombinase family protein</fullName>
    </recommendedName>
</protein>
<feature type="compositionally biased region" description="Basic and acidic residues" evidence="2">
    <location>
        <begin position="424"/>
        <end position="435"/>
    </location>
</feature>
<feature type="region of interest" description="Disordered" evidence="2">
    <location>
        <begin position="424"/>
        <end position="449"/>
    </location>
</feature>
<feature type="coiled-coil region" evidence="1">
    <location>
        <begin position="540"/>
        <end position="594"/>
    </location>
</feature>
<dbReference type="PROSITE" id="PS51737">
    <property type="entry name" value="RECOMBINASE_DNA_BIND"/>
    <property type="match status" value="1"/>
</dbReference>
<organism evidence="6 7">
    <name type="scientific">Gimesia chilikensis</name>
    <dbReference type="NCBI Taxonomy" id="2605989"/>
    <lineage>
        <taxon>Bacteria</taxon>
        <taxon>Pseudomonadati</taxon>
        <taxon>Planctomycetota</taxon>
        <taxon>Planctomycetia</taxon>
        <taxon>Planctomycetales</taxon>
        <taxon>Planctomycetaceae</taxon>
        <taxon>Gimesia</taxon>
    </lineage>
</organism>
<dbReference type="InterPro" id="IPR036162">
    <property type="entry name" value="Resolvase-like_N_sf"/>
</dbReference>
<feature type="domain" description="Recombinase" evidence="5">
    <location>
        <begin position="285"/>
        <end position="431"/>
    </location>
</feature>
<dbReference type="PANTHER" id="PTHR30461">
    <property type="entry name" value="DNA-INVERTASE FROM LAMBDOID PROPHAGE"/>
    <property type="match status" value="1"/>
</dbReference>
<evidence type="ECO:0000256" key="2">
    <source>
        <dbReference type="SAM" id="MobiDB-lite"/>
    </source>
</evidence>
<evidence type="ECO:0000256" key="3">
    <source>
        <dbReference type="SAM" id="Phobius"/>
    </source>
</evidence>
<feature type="domain" description="Resolvase/invertase-type recombinase catalytic" evidence="4">
    <location>
        <begin position="128"/>
        <end position="276"/>
    </location>
</feature>